<dbReference type="Pfam" id="PF13354">
    <property type="entry name" value="Beta-lactamase2"/>
    <property type="match status" value="1"/>
</dbReference>
<dbReference type="RefSeq" id="WP_138853046.1">
    <property type="nucleotide sequence ID" value="NZ_CP040710.1"/>
</dbReference>
<dbReference type="SUPFAM" id="SSF56601">
    <property type="entry name" value="beta-lactamase/transpeptidase-like"/>
    <property type="match status" value="1"/>
</dbReference>
<dbReference type="Proteomes" id="UP000310017">
    <property type="component" value="Chromosome"/>
</dbReference>
<organism evidence="2 3">
    <name type="scientific">Aggregatimonas sangjinii</name>
    <dbReference type="NCBI Taxonomy" id="2583587"/>
    <lineage>
        <taxon>Bacteria</taxon>
        <taxon>Pseudomonadati</taxon>
        <taxon>Bacteroidota</taxon>
        <taxon>Flavobacteriia</taxon>
        <taxon>Flavobacteriales</taxon>
        <taxon>Flavobacteriaceae</taxon>
        <taxon>Aggregatimonas</taxon>
    </lineage>
</organism>
<dbReference type="InterPro" id="IPR045155">
    <property type="entry name" value="Beta-lactam_cat"/>
</dbReference>
<reference evidence="2 3" key="1">
    <citation type="submission" date="2019-05" db="EMBL/GenBank/DDBJ databases">
        <title>Genome sequencing of F202Z8.</title>
        <authorList>
            <person name="Kwon Y.M."/>
        </authorList>
    </citation>
    <scope>NUCLEOTIDE SEQUENCE [LARGE SCALE GENOMIC DNA]</scope>
    <source>
        <strain evidence="2 3">F202Z8</strain>
    </source>
</reference>
<protein>
    <submittedName>
        <fullName evidence="2">Serine hydrolase</fullName>
    </submittedName>
</protein>
<keyword evidence="2" id="KW-0378">Hydrolase</keyword>
<keyword evidence="3" id="KW-1185">Reference proteome</keyword>
<gene>
    <name evidence="2" type="ORF">FGM00_11505</name>
</gene>
<feature type="domain" description="Beta-lactamase class A catalytic" evidence="1">
    <location>
        <begin position="72"/>
        <end position="188"/>
    </location>
</feature>
<sequence>MKNHLLFLFISCFLFSCGVKEPLQSNLLEQALASKHPKIKRVVDSLSRYEVQIKYTRIDRKGEQLVLEDFDFQVDSTRYFYPASTVKFPIALLALSKLNGLKGINRNTKFYVEGDSLTTTFAKEIQKIFAVSDNEAYNRLFEFLGQDHINTELHRIALGPVRISHRLSTPEADEITTKPLIAYLNDSTTTTLPGSINTTAKALVLKHIEKGSGYRSEDSLLREPFDFSLKNYYPIETQHRLLKTVMFPELYKQDEKIDLTREQLDFVRTAMRTVPKNTGYDADTYYDGYCKFFMYGDTRENIPEHINIYNKVGDAYGTLTDTAYIQDTKNGVEFLLTATILVNKNGIFNDDTYEYDDIGFPFLAQLGRELYRLELERKSN</sequence>
<name>A0A5B7SUV4_9FLAO</name>
<evidence type="ECO:0000313" key="2">
    <source>
        <dbReference type="EMBL" id="QCX00701.1"/>
    </source>
</evidence>
<dbReference type="PROSITE" id="PS51257">
    <property type="entry name" value="PROKAR_LIPOPROTEIN"/>
    <property type="match status" value="1"/>
</dbReference>
<dbReference type="GO" id="GO:0008800">
    <property type="term" value="F:beta-lactamase activity"/>
    <property type="evidence" value="ECO:0007669"/>
    <property type="project" value="InterPro"/>
</dbReference>
<dbReference type="GO" id="GO:0030655">
    <property type="term" value="P:beta-lactam antibiotic catabolic process"/>
    <property type="evidence" value="ECO:0007669"/>
    <property type="project" value="InterPro"/>
</dbReference>
<dbReference type="EMBL" id="CP040710">
    <property type="protein sequence ID" value="QCX00701.1"/>
    <property type="molecule type" value="Genomic_DNA"/>
</dbReference>
<dbReference type="Gene3D" id="3.40.710.10">
    <property type="entry name" value="DD-peptidase/beta-lactamase superfamily"/>
    <property type="match status" value="1"/>
</dbReference>
<accession>A0A5B7SUV4</accession>
<dbReference type="OrthoDB" id="1884322at2"/>
<proteinExistence type="predicted"/>
<dbReference type="AlphaFoldDB" id="A0A5B7SUV4"/>
<evidence type="ECO:0000259" key="1">
    <source>
        <dbReference type="Pfam" id="PF13354"/>
    </source>
</evidence>
<dbReference type="KEGG" id="asag:FGM00_11505"/>
<evidence type="ECO:0000313" key="3">
    <source>
        <dbReference type="Proteomes" id="UP000310017"/>
    </source>
</evidence>
<dbReference type="InterPro" id="IPR012338">
    <property type="entry name" value="Beta-lactam/transpept-like"/>
</dbReference>